<sequence length="281" mass="29345">MTQPPDDEAPRPPGDRAAPVDPTESPSPSTSTSEDSATASGSPATPDAEPAATSTADPDIAYKRDAEHPTAHVDPTAVPEPSTTSEWTASPPPPPPPPYGEPGFAHPGPGAPYPAADGPTTAGGYPPIGLAPAPKKRRGLLVASIALATTLLLCVGGGVSAYLLLRNADRGEGAAGPGAAVDAFLKAVYTDRDPGRAADLTCPQARDDDKIAAKVEEVADQMRTHDTPRFRWTEPRIDEQDTERALVSTTLTMTTGDERTVDQRLGFIVVEENGWWVCDVV</sequence>
<dbReference type="Proteomes" id="UP000638560">
    <property type="component" value="Unassembled WGS sequence"/>
</dbReference>
<evidence type="ECO:0000313" key="3">
    <source>
        <dbReference type="EMBL" id="MBF9129450.1"/>
    </source>
</evidence>
<name>A0ABS0GTE2_9ACTN</name>
<evidence type="ECO:0000256" key="1">
    <source>
        <dbReference type="SAM" id="MobiDB-lite"/>
    </source>
</evidence>
<keyword evidence="2" id="KW-1133">Transmembrane helix</keyword>
<comment type="caution">
    <text evidence="3">The sequence shown here is derived from an EMBL/GenBank/DDBJ whole genome shotgun (WGS) entry which is preliminary data.</text>
</comment>
<feature type="compositionally biased region" description="Low complexity" evidence="1">
    <location>
        <begin position="79"/>
        <end position="89"/>
    </location>
</feature>
<feature type="compositionally biased region" description="Low complexity" evidence="1">
    <location>
        <begin position="101"/>
        <end position="120"/>
    </location>
</feature>
<feature type="transmembrane region" description="Helical" evidence="2">
    <location>
        <begin position="140"/>
        <end position="165"/>
    </location>
</feature>
<accession>A0ABS0GTE2</accession>
<evidence type="ECO:0000313" key="4">
    <source>
        <dbReference type="Proteomes" id="UP000638560"/>
    </source>
</evidence>
<feature type="compositionally biased region" description="Low complexity" evidence="1">
    <location>
        <begin position="21"/>
        <end position="40"/>
    </location>
</feature>
<gene>
    <name evidence="3" type="ORF">I0C86_10785</name>
</gene>
<feature type="compositionally biased region" description="Basic and acidic residues" evidence="1">
    <location>
        <begin position="60"/>
        <end position="71"/>
    </location>
</feature>
<dbReference type="EMBL" id="JADPUN010000118">
    <property type="protein sequence ID" value="MBF9129450.1"/>
    <property type="molecule type" value="Genomic_DNA"/>
</dbReference>
<dbReference type="RefSeq" id="WP_196201084.1">
    <property type="nucleotide sequence ID" value="NZ_JADPUN010000118.1"/>
</dbReference>
<organism evidence="3 4">
    <name type="scientific">Plantactinospora alkalitolerans</name>
    <dbReference type="NCBI Taxonomy" id="2789879"/>
    <lineage>
        <taxon>Bacteria</taxon>
        <taxon>Bacillati</taxon>
        <taxon>Actinomycetota</taxon>
        <taxon>Actinomycetes</taxon>
        <taxon>Micromonosporales</taxon>
        <taxon>Micromonosporaceae</taxon>
        <taxon>Plantactinospora</taxon>
    </lineage>
</organism>
<evidence type="ECO:0000256" key="2">
    <source>
        <dbReference type="SAM" id="Phobius"/>
    </source>
</evidence>
<keyword evidence="4" id="KW-1185">Reference proteome</keyword>
<feature type="compositionally biased region" description="Pro residues" evidence="1">
    <location>
        <begin position="90"/>
        <end position="100"/>
    </location>
</feature>
<keyword evidence="2" id="KW-0472">Membrane</keyword>
<protein>
    <recommendedName>
        <fullName evidence="5">Ig-like domain-containing protein</fullName>
    </recommendedName>
</protein>
<reference evidence="3 4" key="1">
    <citation type="submission" date="2020-11" db="EMBL/GenBank/DDBJ databases">
        <title>A novel isolate from a Black sea contaminated sediment with potential to produce alkanes: Plantactinospora alkalitolerans sp. nov.</title>
        <authorList>
            <person name="Carro L."/>
            <person name="Veyisoglu A."/>
            <person name="Guven K."/>
            <person name="Schumann P."/>
            <person name="Klenk H.-P."/>
            <person name="Sahin N."/>
        </authorList>
    </citation>
    <scope>NUCLEOTIDE SEQUENCE [LARGE SCALE GENOMIC DNA]</scope>
    <source>
        <strain evidence="3 4">S1510</strain>
    </source>
</reference>
<proteinExistence type="predicted"/>
<feature type="region of interest" description="Disordered" evidence="1">
    <location>
        <begin position="1"/>
        <end position="120"/>
    </location>
</feature>
<evidence type="ECO:0008006" key="5">
    <source>
        <dbReference type="Google" id="ProtNLM"/>
    </source>
</evidence>
<keyword evidence="2" id="KW-0812">Transmembrane</keyword>